<evidence type="ECO:0000313" key="3">
    <source>
        <dbReference type="Proteomes" id="UP001583172"/>
    </source>
</evidence>
<evidence type="ECO:0000256" key="1">
    <source>
        <dbReference type="SAM" id="MobiDB-lite"/>
    </source>
</evidence>
<sequence length="623" mass="68172">MVAMSRISVTLNLGTIRVSSTANKGKGKDNDKHANLSLTLSSSCSIALPILPPGHGNSDGFKFCPTDETPTPDDLRRASMAGALWIAKAGSCRVDVETRFNGQVPDEGVVDPGILKCVADSVGGLSVWLRTGLELRANHGAENGHDNDAGATDKSNASASYFLHHPDLSSEMIAPEGVPMALFEGLRCEVDYRFGNVKKRVSAKTLGQGKTLRVSRLGVEKSRDSHGGQGCHHTHIRRSKRIRGKKATVVHDATYDDAASGKTSTPASLPLSGHYGAEEEDLELLVSDAITDMASLLDFAFRKLIGLKGASPGFKTLKNTASVSLIEVAPAVWNLQYLHTMSIHARVIPSISSGIARLCHARSASLRAKLEALRSRHSRDDGSQLSSSTERPSLGNEVQRRLWRICQTRIPPDTAKGPSVPTKAKQRTTGQPESLHFFTEHDWGQLPHHFDGFSEYHLVAGEYGTFADDEQELNLPESLSSTIYANQNHIQEDEASILEDEGPSEGMQSSEGDYFYTDGQGNVYEIDKPAVHEDESVAEWPSTPQLGFDVLEQEDVEDFEEEFEEFEESDDGAEETYIMYDEVEHWAPIQGAQFPQENTLTHSFPPPSFPYPTNSIPIDWTGD</sequence>
<proteinExistence type="predicted"/>
<keyword evidence="3" id="KW-1185">Reference proteome</keyword>
<gene>
    <name evidence="2" type="ORF">VTJ49DRAFT_1319</name>
</gene>
<feature type="region of interest" description="Disordered" evidence="1">
    <location>
        <begin position="604"/>
        <end position="623"/>
    </location>
</feature>
<dbReference type="Proteomes" id="UP001583172">
    <property type="component" value="Unassembled WGS sequence"/>
</dbReference>
<dbReference type="EMBL" id="JAZGSY010000148">
    <property type="protein sequence ID" value="KAL1839616.1"/>
    <property type="molecule type" value="Genomic_DNA"/>
</dbReference>
<reference evidence="2 3" key="1">
    <citation type="journal article" date="2024" name="Commun. Biol.">
        <title>Comparative genomic analysis of thermophilic fungi reveals convergent evolutionary adaptations and gene losses.</title>
        <authorList>
            <person name="Steindorff A.S."/>
            <person name="Aguilar-Pontes M.V."/>
            <person name="Robinson A.J."/>
            <person name="Andreopoulos B."/>
            <person name="LaButti K."/>
            <person name="Kuo A."/>
            <person name="Mondo S."/>
            <person name="Riley R."/>
            <person name="Otillar R."/>
            <person name="Haridas S."/>
            <person name="Lipzen A."/>
            <person name="Grimwood J."/>
            <person name="Schmutz J."/>
            <person name="Clum A."/>
            <person name="Reid I.D."/>
            <person name="Moisan M.C."/>
            <person name="Butler G."/>
            <person name="Nguyen T.T.M."/>
            <person name="Dewar K."/>
            <person name="Conant G."/>
            <person name="Drula E."/>
            <person name="Henrissat B."/>
            <person name="Hansel C."/>
            <person name="Singer S."/>
            <person name="Hutchinson M.I."/>
            <person name="de Vries R.P."/>
            <person name="Natvig D.O."/>
            <person name="Powell A.J."/>
            <person name="Tsang A."/>
            <person name="Grigoriev I.V."/>
        </authorList>
    </citation>
    <scope>NUCLEOTIDE SEQUENCE [LARGE SCALE GENOMIC DNA]</scope>
    <source>
        <strain evidence="2 3">CBS 620.91</strain>
    </source>
</reference>
<name>A0ABR3VCY7_HUMIN</name>
<protein>
    <submittedName>
        <fullName evidence="2">Uncharacterized protein</fullName>
    </submittedName>
</protein>
<evidence type="ECO:0000313" key="2">
    <source>
        <dbReference type="EMBL" id="KAL1839616.1"/>
    </source>
</evidence>
<comment type="caution">
    <text evidence="2">The sequence shown here is derived from an EMBL/GenBank/DDBJ whole genome shotgun (WGS) entry which is preliminary data.</text>
</comment>
<organism evidence="2 3">
    <name type="scientific">Humicola insolens</name>
    <name type="common">Soft-rot fungus</name>
    <dbReference type="NCBI Taxonomy" id="85995"/>
    <lineage>
        <taxon>Eukaryota</taxon>
        <taxon>Fungi</taxon>
        <taxon>Dikarya</taxon>
        <taxon>Ascomycota</taxon>
        <taxon>Pezizomycotina</taxon>
        <taxon>Sordariomycetes</taxon>
        <taxon>Sordariomycetidae</taxon>
        <taxon>Sordariales</taxon>
        <taxon>Chaetomiaceae</taxon>
        <taxon>Mycothermus</taxon>
    </lineage>
</organism>
<feature type="region of interest" description="Disordered" evidence="1">
    <location>
        <begin position="375"/>
        <end position="395"/>
    </location>
</feature>
<accession>A0ABR3VCY7</accession>